<dbReference type="GO" id="GO:0000978">
    <property type="term" value="F:RNA polymerase II cis-regulatory region sequence-specific DNA binding"/>
    <property type="evidence" value="ECO:0007669"/>
    <property type="project" value="TreeGrafter"/>
</dbReference>
<dbReference type="OrthoDB" id="2143914at2759"/>
<organism evidence="3 4">
    <name type="scientific">Hortaea werneckii</name>
    <name type="common">Black yeast</name>
    <name type="synonym">Cladosporium werneckii</name>
    <dbReference type="NCBI Taxonomy" id="91943"/>
    <lineage>
        <taxon>Eukaryota</taxon>
        <taxon>Fungi</taxon>
        <taxon>Dikarya</taxon>
        <taxon>Ascomycota</taxon>
        <taxon>Pezizomycotina</taxon>
        <taxon>Dothideomycetes</taxon>
        <taxon>Dothideomycetidae</taxon>
        <taxon>Mycosphaerellales</taxon>
        <taxon>Teratosphaeriaceae</taxon>
        <taxon>Hortaea</taxon>
    </lineage>
</organism>
<dbReference type="SMART" id="SM00717">
    <property type="entry name" value="SANT"/>
    <property type="match status" value="3"/>
</dbReference>
<dbReference type="PANTHER" id="PTHR45614">
    <property type="entry name" value="MYB PROTEIN-RELATED"/>
    <property type="match status" value="1"/>
</dbReference>
<evidence type="ECO:0000259" key="2">
    <source>
        <dbReference type="PROSITE" id="PS50090"/>
    </source>
</evidence>
<dbReference type="InterPro" id="IPR050560">
    <property type="entry name" value="MYB_TF"/>
</dbReference>
<dbReference type="Gene3D" id="1.10.10.60">
    <property type="entry name" value="Homeodomain-like"/>
    <property type="match status" value="1"/>
</dbReference>
<dbReference type="AlphaFoldDB" id="A0A3M7D076"/>
<reference evidence="3 4" key="1">
    <citation type="journal article" date="2018" name="BMC Genomics">
        <title>Genomic evidence for intraspecific hybridization in a clonal and extremely halotolerant yeast.</title>
        <authorList>
            <person name="Gostincar C."/>
            <person name="Stajich J.E."/>
            <person name="Zupancic J."/>
            <person name="Zalar P."/>
            <person name="Gunde-Cimerman N."/>
        </authorList>
    </citation>
    <scope>NUCLEOTIDE SEQUENCE [LARGE SCALE GENOMIC DNA]</scope>
    <source>
        <strain evidence="3 4">EXF-2682</strain>
    </source>
</reference>
<dbReference type="EMBL" id="QWIP01000650">
    <property type="protein sequence ID" value="RMY57699.1"/>
    <property type="molecule type" value="Genomic_DNA"/>
</dbReference>
<feature type="compositionally biased region" description="Polar residues" evidence="1">
    <location>
        <begin position="301"/>
        <end position="312"/>
    </location>
</feature>
<dbReference type="VEuPathDB" id="FungiDB:BTJ68_08576"/>
<sequence length="321" mass="37049">MELLPGHLLRGFRATTTCWRPRIALPSAQPIAFAWHAHCSTNASKHVHDNDIIRLRKEGKTRYEIAETLRIKSSYVDDRLYKHLVPQGLLTSGARRVWSDEEDKELLRCMHAGLSASEIYARFPERSCRSVHHRRRHLSGTVDRSSQHSRKAWSAAEQDRLIFLHDHERLPWDKIAERMGRSVASVSLRYFKSVPESDRVRLPRVDQVTEERLDEVVRLRGLGHSFLFIAKVLGMNPSSIWQAYWTNTKSPGFKSARRAYTPAEDEAIVKHRETGMRWREMTAYFPGRSEMSLRQRFITLNRSPASARQSSGPPEGEGVSR</sequence>
<gene>
    <name evidence="3" type="ORF">D0863_12536</name>
</gene>
<protein>
    <recommendedName>
        <fullName evidence="2">Myb-like domain-containing protein</fullName>
    </recommendedName>
</protein>
<evidence type="ECO:0000313" key="3">
    <source>
        <dbReference type="EMBL" id="RMY57699.1"/>
    </source>
</evidence>
<dbReference type="GO" id="GO:0005634">
    <property type="term" value="C:nucleus"/>
    <property type="evidence" value="ECO:0007669"/>
    <property type="project" value="TreeGrafter"/>
</dbReference>
<dbReference type="CDD" id="cd00167">
    <property type="entry name" value="SANT"/>
    <property type="match status" value="2"/>
</dbReference>
<proteinExistence type="predicted"/>
<dbReference type="InterPro" id="IPR009057">
    <property type="entry name" value="Homeodomain-like_sf"/>
</dbReference>
<feature type="region of interest" description="Disordered" evidence="1">
    <location>
        <begin position="301"/>
        <end position="321"/>
    </location>
</feature>
<dbReference type="PROSITE" id="PS50090">
    <property type="entry name" value="MYB_LIKE"/>
    <property type="match status" value="1"/>
</dbReference>
<dbReference type="GO" id="GO:0000981">
    <property type="term" value="F:DNA-binding transcription factor activity, RNA polymerase II-specific"/>
    <property type="evidence" value="ECO:0007669"/>
    <property type="project" value="TreeGrafter"/>
</dbReference>
<name>A0A3M7D076_HORWE</name>
<dbReference type="Proteomes" id="UP000269276">
    <property type="component" value="Unassembled WGS sequence"/>
</dbReference>
<feature type="domain" description="Myb-like" evidence="2">
    <location>
        <begin position="257"/>
        <end position="301"/>
    </location>
</feature>
<dbReference type="InterPro" id="IPR001005">
    <property type="entry name" value="SANT/Myb"/>
</dbReference>
<dbReference type="SUPFAM" id="SSF46689">
    <property type="entry name" value="Homeodomain-like"/>
    <property type="match status" value="1"/>
</dbReference>
<comment type="caution">
    <text evidence="3">The sequence shown here is derived from an EMBL/GenBank/DDBJ whole genome shotgun (WGS) entry which is preliminary data.</text>
</comment>
<evidence type="ECO:0000313" key="4">
    <source>
        <dbReference type="Proteomes" id="UP000269276"/>
    </source>
</evidence>
<accession>A0A3M7D076</accession>
<evidence type="ECO:0000256" key="1">
    <source>
        <dbReference type="SAM" id="MobiDB-lite"/>
    </source>
</evidence>